<dbReference type="AlphaFoldDB" id="A0A146K627"/>
<evidence type="ECO:0000259" key="5">
    <source>
        <dbReference type="PROSITE" id="PS50002"/>
    </source>
</evidence>
<evidence type="ECO:0000256" key="4">
    <source>
        <dbReference type="SAM" id="MobiDB-lite"/>
    </source>
</evidence>
<feature type="non-terminal residue" evidence="6">
    <location>
        <position position="1"/>
    </location>
</feature>
<evidence type="ECO:0000256" key="3">
    <source>
        <dbReference type="SAM" id="Coils"/>
    </source>
</evidence>
<dbReference type="SUPFAM" id="SSF50044">
    <property type="entry name" value="SH3-domain"/>
    <property type="match status" value="1"/>
</dbReference>
<reference evidence="6" key="1">
    <citation type="submission" date="2015-07" db="EMBL/GenBank/DDBJ databases">
        <title>Adaptation to a free-living lifestyle via gene acquisitions in the diplomonad Trepomonas sp. PC1.</title>
        <authorList>
            <person name="Xu F."/>
            <person name="Jerlstrom-Hultqvist J."/>
            <person name="Kolisko M."/>
            <person name="Simpson A.G.B."/>
            <person name="Roger A.J."/>
            <person name="Svard S.G."/>
            <person name="Andersson J.O."/>
        </authorList>
    </citation>
    <scope>NUCLEOTIDE SEQUENCE</scope>
    <source>
        <strain evidence="6">PC1</strain>
    </source>
</reference>
<keyword evidence="3" id="KW-0175">Coiled coil</keyword>
<feature type="coiled-coil region" evidence="3">
    <location>
        <begin position="140"/>
        <end position="181"/>
    </location>
</feature>
<evidence type="ECO:0000256" key="2">
    <source>
        <dbReference type="PROSITE-ProRule" id="PRU00192"/>
    </source>
</evidence>
<keyword evidence="1 2" id="KW-0728">SH3 domain</keyword>
<proteinExistence type="predicted"/>
<evidence type="ECO:0000313" key="6">
    <source>
        <dbReference type="EMBL" id="JAP92077.1"/>
    </source>
</evidence>
<feature type="domain" description="SH3" evidence="5">
    <location>
        <begin position="1"/>
        <end position="64"/>
    </location>
</feature>
<accession>A0A146K627</accession>
<name>A0A146K627_9EUKA</name>
<dbReference type="InterPro" id="IPR036028">
    <property type="entry name" value="SH3-like_dom_sf"/>
</dbReference>
<dbReference type="PROSITE" id="PS50002">
    <property type="entry name" value="SH3"/>
    <property type="match status" value="1"/>
</dbReference>
<organism evidence="6">
    <name type="scientific">Trepomonas sp. PC1</name>
    <dbReference type="NCBI Taxonomy" id="1076344"/>
    <lineage>
        <taxon>Eukaryota</taxon>
        <taxon>Metamonada</taxon>
        <taxon>Diplomonadida</taxon>
        <taxon>Hexamitidae</taxon>
        <taxon>Hexamitinae</taxon>
        <taxon>Trepomonas</taxon>
    </lineage>
</organism>
<sequence length="190" mass="21838">RTFKVTQNYEVANPEEGMSVYIGEVLEELTNSDAATDDEFVLCKKQGSETEGYVPLDILAEIKKQQLPPPPANKQPMPAQQVQPQQIVPPKAMAPPSQPSQAPNKQLQSVISTEADSFKDLFDKHEEYFKQVAEKRDESFKKLAESISHAQKEIQSCRERNSKIRNQIRELDDLIEQERRRWNQRLDSDK</sequence>
<evidence type="ECO:0000256" key="1">
    <source>
        <dbReference type="ARBA" id="ARBA00022443"/>
    </source>
</evidence>
<dbReference type="EMBL" id="GDID01004529">
    <property type="protein sequence ID" value="JAP92077.1"/>
    <property type="molecule type" value="Transcribed_RNA"/>
</dbReference>
<protein>
    <recommendedName>
        <fullName evidence="5">SH3 domain-containing protein</fullName>
    </recommendedName>
</protein>
<gene>
    <name evidence="6" type="ORF">TPC1_16095</name>
</gene>
<dbReference type="InterPro" id="IPR001452">
    <property type="entry name" value="SH3_domain"/>
</dbReference>
<feature type="compositionally biased region" description="Low complexity" evidence="4">
    <location>
        <begin position="74"/>
        <end position="91"/>
    </location>
</feature>
<feature type="region of interest" description="Disordered" evidence="4">
    <location>
        <begin position="64"/>
        <end position="107"/>
    </location>
</feature>